<dbReference type="AlphaFoldDB" id="A0A7Y9IYY8"/>
<dbReference type="GO" id="GO:0051287">
    <property type="term" value="F:NAD binding"/>
    <property type="evidence" value="ECO:0007669"/>
    <property type="project" value="InterPro"/>
</dbReference>
<evidence type="ECO:0000313" key="5">
    <source>
        <dbReference type="EMBL" id="NYE85597.1"/>
    </source>
</evidence>
<dbReference type="GO" id="GO:0016491">
    <property type="term" value="F:oxidoreductase activity"/>
    <property type="evidence" value="ECO:0007669"/>
    <property type="project" value="UniProtKB-KW"/>
</dbReference>
<dbReference type="InterPro" id="IPR036291">
    <property type="entry name" value="NAD(P)-bd_dom_sf"/>
</dbReference>
<dbReference type="CDD" id="cd05300">
    <property type="entry name" value="2-Hacid_dh_1"/>
    <property type="match status" value="1"/>
</dbReference>
<name>A0A7Y9IYY8_9BURK</name>
<dbReference type="Proteomes" id="UP000542125">
    <property type="component" value="Unassembled WGS sequence"/>
</dbReference>
<evidence type="ECO:0000256" key="3">
    <source>
        <dbReference type="SAM" id="MobiDB-lite"/>
    </source>
</evidence>
<dbReference type="SUPFAM" id="SSF52283">
    <property type="entry name" value="Formate/glycerate dehydrogenase catalytic domain-like"/>
    <property type="match status" value="1"/>
</dbReference>
<keyword evidence="6" id="KW-1185">Reference proteome</keyword>
<dbReference type="PANTHER" id="PTHR43333:SF1">
    <property type="entry name" value="D-ISOMER SPECIFIC 2-HYDROXYACID DEHYDROGENASE NAD-BINDING DOMAIN-CONTAINING PROTEIN"/>
    <property type="match status" value="1"/>
</dbReference>
<feature type="domain" description="D-isomer specific 2-hydroxyacid dehydrogenase NAD-binding" evidence="4">
    <location>
        <begin position="174"/>
        <end position="347"/>
    </location>
</feature>
<organism evidence="5 6">
    <name type="scientific">Pigmentiphaga litoralis</name>
    <dbReference type="NCBI Taxonomy" id="516702"/>
    <lineage>
        <taxon>Bacteria</taxon>
        <taxon>Pseudomonadati</taxon>
        <taxon>Pseudomonadota</taxon>
        <taxon>Betaproteobacteria</taxon>
        <taxon>Burkholderiales</taxon>
        <taxon>Alcaligenaceae</taxon>
        <taxon>Pigmentiphaga</taxon>
    </lineage>
</organism>
<dbReference type="RefSeq" id="WP_179589657.1">
    <property type="nucleotide sequence ID" value="NZ_JACBYR010000002.1"/>
</dbReference>
<keyword evidence="2" id="KW-0520">NAD</keyword>
<evidence type="ECO:0000256" key="2">
    <source>
        <dbReference type="ARBA" id="ARBA00023027"/>
    </source>
</evidence>
<accession>A0A7Y9IYY8</accession>
<evidence type="ECO:0000313" key="6">
    <source>
        <dbReference type="Proteomes" id="UP000542125"/>
    </source>
</evidence>
<protein>
    <submittedName>
        <fullName evidence="5">Phosphoglycerate dehydrogenase-like enzyme</fullName>
    </submittedName>
</protein>
<dbReference type="SUPFAM" id="SSF51735">
    <property type="entry name" value="NAD(P)-binding Rossmann-fold domains"/>
    <property type="match status" value="1"/>
</dbReference>
<gene>
    <name evidence="5" type="ORF">FHW18_004904</name>
</gene>
<sequence>MSASLSAPMSAHSPTDDAQGPASLAPGNQTLLIVNADAAYYAAQLMEALAQPGTDAARPDATAVPTVPAPAVPVAGPPATATAPVTRPPATATVTVLAATPGQPLPEGAEAATAVMGFASALTPALITQLPHLRWLHALSSGVDGIVSLPNLPAGLVMTSSHGVHGPAVSELTLMLMLSLARDFPSLIDNQRAHLWKRRPQPLLHGKTVVILGTGLIARALATRCRALGMRTVAVTATVRELPEFDMVLARSDLLDGAAQADMLVALAPLDDTTKGMVDASVFAAMKPTACFINVARAGLCDTAALVDALTGGRLAGAALDVFEREPLPADDPLWDVPRLLITPHLGGESDRYADQVLPIIVHNTRCALQGRWDAMRNRIALPA</sequence>
<keyword evidence="1" id="KW-0560">Oxidoreductase</keyword>
<feature type="region of interest" description="Disordered" evidence="3">
    <location>
        <begin position="1"/>
        <end position="24"/>
    </location>
</feature>
<dbReference type="Pfam" id="PF02826">
    <property type="entry name" value="2-Hacid_dh_C"/>
    <property type="match status" value="1"/>
</dbReference>
<evidence type="ECO:0000256" key="1">
    <source>
        <dbReference type="ARBA" id="ARBA00023002"/>
    </source>
</evidence>
<dbReference type="EMBL" id="JACBYR010000002">
    <property type="protein sequence ID" value="NYE85597.1"/>
    <property type="molecule type" value="Genomic_DNA"/>
</dbReference>
<proteinExistence type="predicted"/>
<dbReference type="InterPro" id="IPR006140">
    <property type="entry name" value="D-isomer_DH_NAD-bd"/>
</dbReference>
<evidence type="ECO:0000259" key="4">
    <source>
        <dbReference type="Pfam" id="PF02826"/>
    </source>
</evidence>
<dbReference type="Gene3D" id="3.40.50.720">
    <property type="entry name" value="NAD(P)-binding Rossmann-like Domain"/>
    <property type="match status" value="2"/>
</dbReference>
<comment type="caution">
    <text evidence="5">The sequence shown here is derived from an EMBL/GenBank/DDBJ whole genome shotgun (WGS) entry which is preliminary data.</text>
</comment>
<dbReference type="PANTHER" id="PTHR43333">
    <property type="entry name" value="2-HACID_DH_C DOMAIN-CONTAINING PROTEIN"/>
    <property type="match status" value="1"/>
</dbReference>
<reference evidence="5 6" key="1">
    <citation type="submission" date="2020-07" db="EMBL/GenBank/DDBJ databases">
        <title>Genomic Encyclopedia of Type Strains, Phase IV (KMG-V): Genome sequencing to study the core and pangenomes of soil and plant-associated prokaryotes.</title>
        <authorList>
            <person name="Whitman W."/>
        </authorList>
    </citation>
    <scope>NUCLEOTIDE SEQUENCE [LARGE SCALE GENOMIC DNA]</scope>
    <source>
        <strain evidence="5 6">SAS40</strain>
    </source>
</reference>